<keyword evidence="2" id="KW-0539">Nucleus</keyword>
<feature type="compositionally biased region" description="Polar residues" evidence="4">
    <location>
        <begin position="295"/>
        <end position="308"/>
    </location>
</feature>
<feature type="coiled-coil region" evidence="3">
    <location>
        <begin position="83"/>
        <end position="126"/>
    </location>
</feature>
<gene>
    <name evidence="6" type="ORF">PCANC_00041</name>
    <name evidence="5" type="ORF">PCASD_03687</name>
</gene>
<feature type="region of interest" description="Disordered" evidence="4">
    <location>
        <begin position="191"/>
        <end position="308"/>
    </location>
</feature>
<dbReference type="EMBL" id="PGCI01000037">
    <property type="protein sequence ID" value="PLW46665.1"/>
    <property type="molecule type" value="Genomic_DNA"/>
</dbReference>
<feature type="compositionally biased region" description="Basic and acidic residues" evidence="4">
    <location>
        <begin position="281"/>
        <end position="291"/>
    </location>
</feature>
<dbReference type="OrthoDB" id="205166at2759"/>
<dbReference type="AlphaFoldDB" id="A0A2N5V9K2"/>
<feature type="compositionally biased region" description="Basic and acidic residues" evidence="4">
    <location>
        <begin position="191"/>
        <end position="202"/>
    </location>
</feature>
<evidence type="ECO:0000256" key="2">
    <source>
        <dbReference type="ARBA" id="ARBA00023242"/>
    </source>
</evidence>
<proteinExistence type="predicted"/>
<dbReference type="GO" id="GO:0006397">
    <property type="term" value="P:mRNA processing"/>
    <property type="evidence" value="ECO:0007669"/>
    <property type="project" value="InterPro"/>
</dbReference>
<sequence>MAVAHDEATMELIKTRLSHSERPLIRLMRSFYKLTMISTGTVEDERTAEELKIAHMNFLLDLRQLVRTLKELKGTRAVELNRSESLQLEIERVRLEEQALDEKLKIKNLESQLDQARRDRKNKMQYEEIGKEVRRFSDRFQSADRINGLAREIESLLEEQGFYAERWASRRAQFDTVISNLEVLQESIKEEKADADRKKALNDDESDDGNIAEEGAEATTATKPVGAEEIETSMDGQEETPTQVGSQLQAPGRISNNGLNPHADSFVPPTGEPQHLQRMSDASDDKMKIDGEPENLNQNASQGTHNSSELVMKPDQHAMEIDGFEPQTSHSVEGSNEDGLVIEEATMEDGEEIEEAEEGEEMEDQA</sequence>
<dbReference type="EMBL" id="PGCJ01000002">
    <property type="protein sequence ID" value="PLW58504.1"/>
    <property type="molecule type" value="Genomic_DNA"/>
</dbReference>
<dbReference type="InterPro" id="IPR008501">
    <property type="entry name" value="THOC7/Mft1"/>
</dbReference>
<dbReference type="STRING" id="200324.A0A2N5V9K2"/>
<evidence type="ECO:0000256" key="3">
    <source>
        <dbReference type="SAM" id="Coils"/>
    </source>
</evidence>
<accession>A0A2N5V9K2</accession>
<evidence type="ECO:0000313" key="5">
    <source>
        <dbReference type="EMBL" id="PLW46665.1"/>
    </source>
</evidence>
<name>A0A2N5V9K2_9BASI</name>
<evidence type="ECO:0000256" key="1">
    <source>
        <dbReference type="ARBA" id="ARBA00004123"/>
    </source>
</evidence>
<organism evidence="5 8">
    <name type="scientific">Puccinia coronata f. sp. avenae</name>
    <dbReference type="NCBI Taxonomy" id="200324"/>
    <lineage>
        <taxon>Eukaryota</taxon>
        <taxon>Fungi</taxon>
        <taxon>Dikarya</taxon>
        <taxon>Basidiomycota</taxon>
        <taxon>Pucciniomycotina</taxon>
        <taxon>Pucciniomycetes</taxon>
        <taxon>Pucciniales</taxon>
        <taxon>Pucciniaceae</taxon>
        <taxon>Puccinia</taxon>
    </lineage>
</organism>
<feature type="compositionally biased region" description="Acidic residues" evidence="4">
    <location>
        <begin position="203"/>
        <end position="216"/>
    </location>
</feature>
<evidence type="ECO:0000313" key="7">
    <source>
        <dbReference type="Proteomes" id="UP000235388"/>
    </source>
</evidence>
<feature type="compositionally biased region" description="Polar residues" evidence="4">
    <location>
        <begin position="239"/>
        <end position="259"/>
    </location>
</feature>
<comment type="caution">
    <text evidence="5">The sequence shown here is derived from an EMBL/GenBank/DDBJ whole genome shotgun (WGS) entry which is preliminary data.</text>
</comment>
<feature type="compositionally biased region" description="Acidic residues" evidence="4">
    <location>
        <begin position="228"/>
        <end position="238"/>
    </location>
</feature>
<keyword evidence="7" id="KW-1185">Reference proteome</keyword>
<comment type="subcellular location">
    <subcellularLocation>
        <location evidence="1">Nucleus</location>
    </subcellularLocation>
</comment>
<dbReference type="Pfam" id="PF05615">
    <property type="entry name" value="THOC7"/>
    <property type="match status" value="1"/>
</dbReference>
<protein>
    <submittedName>
        <fullName evidence="5">Uncharacterized protein</fullName>
    </submittedName>
</protein>
<evidence type="ECO:0000256" key="4">
    <source>
        <dbReference type="SAM" id="MobiDB-lite"/>
    </source>
</evidence>
<evidence type="ECO:0000313" key="8">
    <source>
        <dbReference type="Proteomes" id="UP000235392"/>
    </source>
</evidence>
<dbReference type="GO" id="GO:0000445">
    <property type="term" value="C:THO complex part of transcription export complex"/>
    <property type="evidence" value="ECO:0007669"/>
    <property type="project" value="InterPro"/>
</dbReference>
<reference evidence="7 8" key="1">
    <citation type="submission" date="2017-11" db="EMBL/GenBank/DDBJ databases">
        <title>De novo assembly and phasing of dikaryotic genomes from two isolates of Puccinia coronata f. sp. avenae, the causal agent of oat crown rust.</title>
        <authorList>
            <person name="Miller M.E."/>
            <person name="Zhang Y."/>
            <person name="Omidvar V."/>
            <person name="Sperschneider J."/>
            <person name="Schwessinger B."/>
            <person name="Raley C."/>
            <person name="Palmer J.M."/>
            <person name="Garnica D."/>
            <person name="Upadhyaya N."/>
            <person name="Rathjen J."/>
            <person name="Taylor J.M."/>
            <person name="Park R.F."/>
            <person name="Dodds P.N."/>
            <person name="Hirsch C.D."/>
            <person name="Kianian S.F."/>
            <person name="Figueroa M."/>
        </authorList>
    </citation>
    <scope>NUCLEOTIDE SEQUENCE [LARGE SCALE GENOMIC DNA]</scope>
    <source>
        <strain evidence="6">12NC29</strain>
        <strain evidence="5">12SD80</strain>
    </source>
</reference>
<dbReference type="Proteomes" id="UP000235392">
    <property type="component" value="Unassembled WGS sequence"/>
</dbReference>
<dbReference type="Proteomes" id="UP000235388">
    <property type="component" value="Unassembled WGS sequence"/>
</dbReference>
<keyword evidence="3" id="KW-0175">Coiled coil</keyword>
<evidence type="ECO:0000313" key="6">
    <source>
        <dbReference type="EMBL" id="PLW58504.1"/>
    </source>
</evidence>